<protein>
    <recommendedName>
        <fullName evidence="4">Ribose 5-phosphate isomerase B</fullName>
    </recommendedName>
</protein>
<dbReference type="PANTHER" id="PTHR43732:SF1">
    <property type="entry name" value="RIBOSE 5-PHOSPHATE ISOMERASE"/>
    <property type="match status" value="1"/>
</dbReference>
<dbReference type="NCBIfam" id="NF004051">
    <property type="entry name" value="PRK05571.1"/>
    <property type="match status" value="1"/>
</dbReference>
<dbReference type="EMBL" id="BARU01006259">
    <property type="protein sequence ID" value="GAH46401.1"/>
    <property type="molecule type" value="Genomic_DNA"/>
</dbReference>
<dbReference type="PANTHER" id="PTHR43732">
    <property type="entry name" value="RIBOSE 5-PHOSPHATE ISOMERASE-RELATED"/>
    <property type="match status" value="1"/>
</dbReference>
<keyword evidence="2" id="KW-0413">Isomerase</keyword>
<dbReference type="InterPro" id="IPR003500">
    <property type="entry name" value="RpiB_LacA_LacB"/>
</dbReference>
<sequence length="158" mass="17046">MKIVVGSDHRGFEAKQLIKAIITQLGHECVDVGTTGTHPVDYPDQAYAAAKAVADKKADMAILVCATGLGMSIAANKIDGIRAALCHDELTARISRDHNDANVLCLSGDQIGEVLLRKIVEVWLDTEFSGGRHQRRVNKISAIEQGKDPTTISTKNNK</sequence>
<evidence type="ECO:0000256" key="2">
    <source>
        <dbReference type="ARBA" id="ARBA00023235"/>
    </source>
</evidence>
<dbReference type="Pfam" id="PF02502">
    <property type="entry name" value="LacAB_rpiB"/>
    <property type="match status" value="1"/>
</dbReference>
<evidence type="ECO:0008006" key="4">
    <source>
        <dbReference type="Google" id="ProtNLM"/>
    </source>
</evidence>
<proteinExistence type="inferred from homology"/>
<dbReference type="AlphaFoldDB" id="X1FL37"/>
<dbReference type="NCBIfam" id="TIGR00689">
    <property type="entry name" value="rpiB_lacA_lacB"/>
    <property type="match status" value="1"/>
</dbReference>
<gene>
    <name evidence="3" type="ORF">S03H2_12295</name>
</gene>
<name>X1FL37_9ZZZZ</name>
<dbReference type="Gene3D" id="3.40.1400.10">
    <property type="entry name" value="Sugar-phosphate isomerase, RpiB/LacA/LacB"/>
    <property type="match status" value="1"/>
</dbReference>
<dbReference type="InterPro" id="IPR004785">
    <property type="entry name" value="RpiB"/>
</dbReference>
<dbReference type="GO" id="GO:0016853">
    <property type="term" value="F:isomerase activity"/>
    <property type="evidence" value="ECO:0007669"/>
    <property type="project" value="UniProtKB-KW"/>
</dbReference>
<comment type="similarity">
    <text evidence="1">Belongs to the LacAB/RpiB family.</text>
</comment>
<organism evidence="3">
    <name type="scientific">marine sediment metagenome</name>
    <dbReference type="NCBI Taxonomy" id="412755"/>
    <lineage>
        <taxon>unclassified sequences</taxon>
        <taxon>metagenomes</taxon>
        <taxon>ecological metagenomes</taxon>
    </lineage>
</organism>
<accession>X1FL37</accession>
<comment type="caution">
    <text evidence="3">The sequence shown here is derived from an EMBL/GenBank/DDBJ whole genome shotgun (WGS) entry which is preliminary data.</text>
</comment>
<evidence type="ECO:0000313" key="3">
    <source>
        <dbReference type="EMBL" id="GAH46401.1"/>
    </source>
</evidence>
<dbReference type="InterPro" id="IPR036569">
    <property type="entry name" value="RpiB_LacA_LacB_sf"/>
</dbReference>
<dbReference type="NCBIfam" id="TIGR01120">
    <property type="entry name" value="rpiB"/>
    <property type="match status" value="1"/>
</dbReference>
<dbReference type="InterPro" id="IPR051812">
    <property type="entry name" value="SPI_LacAB/RpiB"/>
</dbReference>
<dbReference type="PIRSF" id="PIRSF005384">
    <property type="entry name" value="RpiB_LacA_B"/>
    <property type="match status" value="1"/>
</dbReference>
<reference evidence="3" key="1">
    <citation type="journal article" date="2014" name="Front. Microbiol.">
        <title>High frequency of phylogenetically diverse reductive dehalogenase-homologous genes in deep subseafloor sedimentary metagenomes.</title>
        <authorList>
            <person name="Kawai M."/>
            <person name="Futagami T."/>
            <person name="Toyoda A."/>
            <person name="Takaki Y."/>
            <person name="Nishi S."/>
            <person name="Hori S."/>
            <person name="Arai W."/>
            <person name="Tsubouchi T."/>
            <person name="Morono Y."/>
            <person name="Uchiyama I."/>
            <person name="Ito T."/>
            <person name="Fujiyama A."/>
            <person name="Inagaki F."/>
            <person name="Takami H."/>
        </authorList>
    </citation>
    <scope>NUCLEOTIDE SEQUENCE</scope>
    <source>
        <strain evidence="3">Expedition CK06-06</strain>
    </source>
</reference>
<dbReference type="SUPFAM" id="SSF89623">
    <property type="entry name" value="Ribose/Galactose isomerase RpiB/AlsB"/>
    <property type="match status" value="1"/>
</dbReference>
<dbReference type="GO" id="GO:0005975">
    <property type="term" value="P:carbohydrate metabolic process"/>
    <property type="evidence" value="ECO:0007669"/>
    <property type="project" value="InterPro"/>
</dbReference>
<evidence type="ECO:0000256" key="1">
    <source>
        <dbReference type="ARBA" id="ARBA00008754"/>
    </source>
</evidence>